<dbReference type="EMBL" id="CP163445">
    <property type="protein sequence ID" value="XDQ79518.1"/>
    <property type="molecule type" value="Genomic_DNA"/>
</dbReference>
<accession>A0AB39TJS7</accession>
<proteinExistence type="predicted"/>
<gene>
    <name evidence="1" type="ORF">AB2U05_14150</name>
</gene>
<reference evidence="1" key="1">
    <citation type="submission" date="2024-07" db="EMBL/GenBank/DDBJ databases">
        <authorList>
            <person name="Yu S.T."/>
        </authorList>
    </citation>
    <scope>NUCLEOTIDE SEQUENCE</scope>
    <source>
        <strain evidence="1">Y1</strain>
    </source>
</reference>
<dbReference type="AlphaFoldDB" id="A0AB39TJS7"/>
<protein>
    <submittedName>
        <fullName evidence="1">Uncharacterized protein</fullName>
    </submittedName>
</protein>
<organism evidence="1">
    <name type="scientific">Streptomyces sp. Y1</name>
    <dbReference type="NCBI Taxonomy" id="3238634"/>
    <lineage>
        <taxon>Bacteria</taxon>
        <taxon>Bacillati</taxon>
        <taxon>Actinomycetota</taxon>
        <taxon>Actinomycetes</taxon>
        <taxon>Kitasatosporales</taxon>
        <taxon>Streptomycetaceae</taxon>
        <taxon>Streptomyces</taxon>
    </lineage>
</organism>
<dbReference type="RefSeq" id="WP_369183385.1">
    <property type="nucleotide sequence ID" value="NZ_CP163445.1"/>
</dbReference>
<name>A0AB39TJS7_9ACTN</name>
<sequence length="62" mass="6769">MGRATLARALEASAPRAVTVLHGDDHDFSRPGLGAWLLVVDGEAEPEVSARPMWELIIRQTM</sequence>
<evidence type="ECO:0000313" key="1">
    <source>
        <dbReference type="EMBL" id="XDQ79518.1"/>
    </source>
</evidence>